<feature type="compositionally biased region" description="Basic and acidic residues" evidence="1">
    <location>
        <begin position="186"/>
        <end position="201"/>
    </location>
</feature>
<keyword evidence="2" id="KW-0472">Membrane</keyword>
<feature type="compositionally biased region" description="Pro residues" evidence="1">
    <location>
        <begin position="173"/>
        <end position="183"/>
    </location>
</feature>
<dbReference type="Proteomes" id="UP000321250">
    <property type="component" value="Unassembled WGS sequence"/>
</dbReference>
<organism evidence="3 4">
    <name type="scientific">Sphingomonas ginsenosidivorax</name>
    <dbReference type="NCBI Taxonomy" id="862135"/>
    <lineage>
        <taxon>Bacteria</taxon>
        <taxon>Pseudomonadati</taxon>
        <taxon>Pseudomonadota</taxon>
        <taxon>Alphaproteobacteria</taxon>
        <taxon>Sphingomonadales</taxon>
        <taxon>Sphingomonadaceae</taxon>
        <taxon>Sphingomonas</taxon>
    </lineage>
</organism>
<dbReference type="AlphaFoldDB" id="A0A5C6UDE3"/>
<proteinExistence type="predicted"/>
<feature type="transmembrane region" description="Helical" evidence="2">
    <location>
        <begin position="54"/>
        <end position="76"/>
    </location>
</feature>
<gene>
    <name evidence="3" type="ORF">FSB78_02680</name>
</gene>
<dbReference type="OrthoDB" id="7571842at2"/>
<dbReference type="RefSeq" id="WP_147079720.1">
    <property type="nucleotide sequence ID" value="NZ_VOQR01000001.1"/>
</dbReference>
<keyword evidence="2" id="KW-0812">Transmembrane</keyword>
<evidence type="ECO:0000313" key="3">
    <source>
        <dbReference type="EMBL" id="TXC69978.1"/>
    </source>
</evidence>
<evidence type="ECO:0000256" key="1">
    <source>
        <dbReference type="SAM" id="MobiDB-lite"/>
    </source>
</evidence>
<dbReference type="EMBL" id="VOQR01000001">
    <property type="protein sequence ID" value="TXC69978.1"/>
    <property type="molecule type" value="Genomic_DNA"/>
</dbReference>
<evidence type="ECO:0000313" key="4">
    <source>
        <dbReference type="Proteomes" id="UP000321250"/>
    </source>
</evidence>
<feature type="compositionally biased region" description="Low complexity" evidence="1">
    <location>
        <begin position="204"/>
        <end position="215"/>
    </location>
</feature>
<sequence>MRSLPVYGGLGVGVIAAIAFVAMPADTLESLVWNSGVAAVLPVAAPPLGVTARALLALGSGVLFAAVTWAALYLLFGPGGFLVKPVRSEGVPVIRRADAHPDAPPRRPMSSADLGMPLMEVVMPAGPERPIPADLDLPLAAFDPAALLQVPMEPARPVAPLVTPLVGPMPAPIVQPEPVPEPTPALRRDPQPAAEPERIEAVEPTPATRPVRPAPTGQPSIESLLRRLEQGAGRRSPAAAR</sequence>
<protein>
    <submittedName>
        <fullName evidence="3">Uncharacterized protein</fullName>
    </submittedName>
</protein>
<feature type="transmembrane region" description="Helical" evidence="2">
    <location>
        <begin position="6"/>
        <end position="24"/>
    </location>
</feature>
<accession>A0A5C6UDE3</accession>
<feature type="region of interest" description="Disordered" evidence="1">
    <location>
        <begin position="173"/>
        <end position="241"/>
    </location>
</feature>
<reference evidence="3 4" key="1">
    <citation type="journal article" date="2013" name="Antonie Van Leeuwenhoek">
        <title>Sphingomonas ginsenosidivorax sp. nov., with the ability to transform ginsenosides.</title>
        <authorList>
            <person name="Jin X.F."/>
            <person name="Kim J.K."/>
            <person name="Liu Q.M."/>
            <person name="Kang M.S."/>
            <person name="He D."/>
            <person name="Jin F.X."/>
            <person name="Kim S.C."/>
            <person name="Im W.T."/>
        </authorList>
    </citation>
    <scope>NUCLEOTIDE SEQUENCE [LARGE SCALE GENOMIC DNA]</scope>
    <source>
        <strain evidence="3 4">KHI67</strain>
    </source>
</reference>
<keyword evidence="2" id="KW-1133">Transmembrane helix</keyword>
<name>A0A5C6UDE3_9SPHN</name>
<comment type="caution">
    <text evidence="3">The sequence shown here is derived from an EMBL/GenBank/DDBJ whole genome shotgun (WGS) entry which is preliminary data.</text>
</comment>
<keyword evidence="4" id="KW-1185">Reference proteome</keyword>
<feature type="transmembrane region" description="Helical" evidence="2">
    <location>
        <begin position="31"/>
        <end position="48"/>
    </location>
</feature>
<evidence type="ECO:0000256" key="2">
    <source>
        <dbReference type="SAM" id="Phobius"/>
    </source>
</evidence>